<dbReference type="PANTHER" id="PTHR35024:SF4">
    <property type="entry name" value="POLYMER-FORMING CYTOSKELETAL PROTEIN"/>
    <property type="match status" value="1"/>
</dbReference>
<dbReference type="OrthoDB" id="5294247at2"/>
<evidence type="ECO:0000256" key="2">
    <source>
        <dbReference type="SAM" id="MobiDB-lite"/>
    </source>
</evidence>
<dbReference type="EMBL" id="CP022684">
    <property type="protein sequence ID" value="AUM12090.1"/>
    <property type="molecule type" value="Genomic_DNA"/>
</dbReference>
<name>A0A2K9LIM3_9GAMM</name>
<dbReference type="PANTHER" id="PTHR35024">
    <property type="entry name" value="HYPOTHETICAL CYTOSOLIC PROTEIN"/>
    <property type="match status" value="1"/>
</dbReference>
<protein>
    <recommendedName>
        <fullName evidence="5">Cell shape determination protein CcmA</fullName>
    </recommendedName>
</protein>
<gene>
    <name evidence="3" type="ORF">Kalk_06555</name>
</gene>
<feature type="region of interest" description="Disordered" evidence="2">
    <location>
        <begin position="125"/>
        <end position="160"/>
    </location>
</feature>
<comment type="similarity">
    <text evidence="1">Belongs to the bactofilin family.</text>
</comment>
<dbReference type="KEGG" id="kak:Kalk_06555"/>
<keyword evidence="4" id="KW-1185">Reference proteome</keyword>
<dbReference type="InterPro" id="IPR007607">
    <property type="entry name" value="BacA/B"/>
</dbReference>
<dbReference type="Proteomes" id="UP000235116">
    <property type="component" value="Chromosome"/>
</dbReference>
<evidence type="ECO:0000313" key="4">
    <source>
        <dbReference type="Proteomes" id="UP000235116"/>
    </source>
</evidence>
<reference evidence="4" key="1">
    <citation type="submission" date="2017-08" db="EMBL/GenBank/DDBJ databases">
        <title>Direct submision.</title>
        <authorList>
            <person name="Kim S.-J."/>
            <person name="Rhee S.-K."/>
        </authorList>
    </citation>
    <scope>NUCLEOTIDE SEQUENCE [LARGE SCALE GENOMIC DNA]</scope>
    <source>
        <strain evidence="4">GI5</strain>
    </source>
</reference>
<evidence type="ECO:0008006" key="5">
    <source>
        <dbReference type="Google" id="ProtNLM"/>
    </source>
</evidence>
<feature type="compositionally biased region" description="Basic and acidic residues" evidence="2">
    <location>
        <begin position="136"/>
        <end position="160"/>
    </location>
</feature>
<proteinExistence type="inferred from homology"/>
<dbReference type="Pfam" id="PF04519">
    <property type="entry name" value="Bactofilin"/>
    <property type="match status" value="1"/>
</dbReference>
<sequence>MWGKDKTKKVDFDRHAGKTTMIAKGTEINGDVKFEGGLLVEGTIKGNVRAEEGSEALLRLSEAGEIEGEIHVPNVVVNGKVNGDVHSSTHVELAAKAIVNGNVHYNLIEMVMGAEVNGSLVHSQQKPAPVEASISLDKKVKRDGKLPPVDAKMETKQSPA</sequence>
<evidence type="ECO:0000256" key="1">
    <source>
        <dbReference type="ARBA" id="ARBA00044755"/>
    </source>
</evidence>
<dbReference type="AlphaFoldDB" id="A0A2K9LIM3"/>
<organism evidence="3 4">
    <name type="scientific">Ketobacter alkanivorans</name>
    <dbReference type="NCBI Taxonomy" id="1917421"/>
    <lineage>
        <taxon>Bacteria</taxon>
        <taxon>Pseudomonadati</taxon>
        <taxon>Pseudomonadota</taxon>
        <taxon>Gammaproteobacteria</taxon>
        <taxon>Pseudomonadales</taxon>
        <taxon>Ketobacteraceae</taxon>
        <taxon>Ketobacter</taxon>
    </lineage>
</organism>
<accession>A0A2K9LIM3</accession>
<dbReference type="RefSeq" id="WP_101893426.1">
    <property type="nucleotide sequence ID" value="NZ_CP022684.1"/>
</dbReference>
<evidence type="ECO:0000313" key="3">
    <source>
        <dbReference type="EMBL" id="AUM12090.1"/>
    </source>
</evidence>